<feature type="domain" description="Luciferase-like" evidence="6">
    <location>
        <begin position="33"/>
        <end position="275"/>
    </location>
</feature>
<dbReference type="KEGG" id="rca:Rcas_2560"/>
<dbReference type="InterPro" id="IPR050172">
    <property type="entry name" value="SsuD_RutA_monooxygenase"/>
</dbReference>
<dbReference type="HOGENOM" id="CLU_027853_7_1_0"/>
<evidence type="ECO:0000256" key="3">
    <source>
        <dbReference type="ARBA" id="ARBA00023002"/>
    </source>
</evidence>
<organism evidence="7 8">
    <name type="scientific">Roseiflexus castenholzii (strain DSM 13941 / HLO8)</name>
    <dbReference type="NCBI Taxonomy" id="383372"/>
    <lineage>
        <taxon>Bacteria</taxon>
        <taxon>Bacillati</taxon>
        <taxon>Chloroflexota</taxon>
        <taxon>Chloroflexia</taxon>
        <taxon>Chloroflexales</taxon>
        <taxon>Roseiflexineae</taxon>
        <taxon>Roseiflexaceae</taxon>
        <taxon>Roseiflexus</taxon>
    </lineage>
</organism>
<dbReference type="PANTHER" id="PTHR42847">
    <property type="entry name" value="ALKANESULFONATE MONOOXYGENASE"/>
    <property type="match status" value="1"/>
</dbReference>
<keyword evidence="4" id="KW-0503">Monooxygenase</keyword>
<gene>
    <name evidence="7" type="ordered locus">Rcas_2560</name>
</gene>
<dbReference type="eggNOG" id="COG2141">
    <property type="taxonomic scope" value="Bacteria"/>
</dbReference>
<dbReference type="InterPro" id="IPR011251">
    <property type="entry name" value="Luciferase-like_dom"/>
</dbReference>
<evidence type="ECO:0000313" key="8">
    <source>
        <dbReference type="Proteomes" id="UP000000263"/>
    </source>
</evidence>
<dbReference type="Proteomes" id="UP000000263">
    <property type="component" value="Chromosome"/>
</dbReference>
<dbReference type="SUPFAM" id="SSF51679">
    <property type="entry name" value="Bacterial luciferase-like"/>
    <property type="match status" value="1"/>
</dbReference>
<dbReference type="PANTHER" id="PTHR42847:SF4">
    <property type="entry name" value="ALKANESULFONATE MONOOXYGENASE-RELATED"/>
    <property type="match status" value="1"/>
</dbReference>
<keyword evidence="3" id="KW-0560">Oxidoreductase</keyword>
<name>A7NM83_ROSCS</name>
<evidence type="ECO:0000256" key="5">
    <source>
        <dbReference type="SAM" id="Phobius"/>
    </source>
</evidence>
<dbReference type="GO" id="GO:0008726">
    <property type="term" value="F:alkanesulfonate monooxygenase activity"/>
    <property type="evidence" value="ECO:0007669"/>
    <property type="project" value="TreeGrafter"/>
</dbReference>
<dbReference type="STRING" id="383372.Rcas_2560"/>
<keyword evidence="2" id="KW-0288">FMN</keyword>
<dbReference type="GO" id="GO:0046306">
    <property type="term" value="P:alkanesulfonate catabolic process"/>
    <property type="evidence" value="ECO:0007669"/>
    <property type="project" value="TreeGrafter"/>
</dbReference>
<protein>
    <submittedName>
        <fullName evidence="7">Luciferase family protein</fullName>
    </submittedName>
</protein>
<keyword evidence="1" id="KW-0285">Flavoprotein</keyword>
<evidence type="ECO:0000313" key="7">
    <source>
        <dbReference type="EMBL" id="ABU58638.1"/>
    </source>
</evidence>
<evidence type="ECO:0000256" key="1">
    <source>
        <dbReference type="ARBA" id="ARBA00022630"/>
    </source>
</evidence>
<dbReference type="EMBL" id="CP000804">
    <property type="protein sequence ID" value="ABU58638.1"/>
    <property type="molecule type" value="Genomic_DNA"/>
</dbReference>
<reference evidence="7 8" key="1">
    <citation type="submission" date="2007-08" db="EMBL/GenBank/DDBJ databases">
        <title>Complete sequence of Roseiflexus castenholzii DSM 13941.</title>
        <authorList>
            <consortium name="US DOE Joint Genome Institute"/>
            <person name="Copeland A."/>
            <person name="Lucas S."/>
            <person name="Lapidus A."/>
            <person name="Barry K."/>
            <person name="Glavina del Rio T."/>
            <person name="Dalin E."/>
            <person name="Tice H."/>
            <person name="Pitluck S."/>
            <person name="Thompson L.S."/>
            <person name="Brettin T."/>
            <person name="Bruce D."/>
            <person name="Detter J.C."/>
            <person name="Han C."/>
            <person name="Tapia R."/>
            <person name="Schmutz J."/>
            <person name="Larimer F."/>
            <person name="Land M."/>
            <person name="Hauser L."/>
            <person name="Kyrpides N."/>
            <person name="Mikhailova N."/>
            <person name="Bryant D.A."/>
            <person name="Hanada S."/>
            <person name="Tsukatani Y."/>
            <person name="Richardson P."/>
        </authorList>
    </citation>
    <scope>NUCLEOTIDE SEQUENCE [LARGE SCALE GENOMIC DNA]</scope>
    <source>
        <strain evidence="8">DSM 13941 / HLO8</strain>
    </source>
</reference>
<keyword evidence="5" id="KW-1133">Transmembrane helix</keyword>
<accession>A7NM83</accession>
<dbReference type="InterPro" id="IPR019921">
    <property type="entry name" value="Lucif-like_OxRdtase_Rv2161c"/>
</dbReference>
<keyword evidence="5" id="KW-0812">Transmembrane</keyword>
<evidence type="ECO:0000256" key="4">
    <source>
        <dbReference type="ARBA" id="ARBA00023033"/>
    </source>
</evidence>
<sequence length="305" mass="33902">MRIIAYAYNGGKWNRMSRSLEIGVVFPQTEIGDDPGIIREYAQEVEALGYRYILAYDHVLGADPSIRPGWSGPYTSESMFHEPLVLFGYLAGITTSIGLATGVIILPQRQTALVAKQAAEVDVLSGGRLRLGIGIGWNEVEYQALGENFHNRGARSEEQIAVLRALWSEKVVTFHGRWHTIEAAGLNPLPPRRSIPIWIGGYAEATLKRVARIGDGWITFRPPDETTRAALERLAGYARDAGRDPATIGIESQLNLRSVAEERWQTYIDAWRALGAHYLCLNTMGMGLTRIDQHLAVLQRAAHLR</sequence>
<keyword evidence="8" id="KW-1185">Reference proteome</keyword>
<evidence type="ECO:0000259" key="6">
    <source>
        <dbReference type="Pfam" id="PF00296"/>
    </source>
</evidence>
<keyword evidence="5" id="KW-0472">Membrane</keyword>
<dbReference type="Gene3D" id="3.20.20.30">
    <property type="entry name" value="Luciferase-like domain"/>
    <property type="match status" value="1"/>
</dbReference>
<feature type="transmembrane region" description="Helical" evidence="5">
    <location>
        <begin position="84"/>
        <end position="106"/>
    </location>
</feature>
<dbReference type="AlphaFoldDB" id="A7NM83"/>
<dbReference type="Pfam" id="PF00296">
    <property type="entry name" value="Bac_luciferase"/>
    <property type="match status" value="1"/>
</dbReference>
<dbReference type="InterPro" id="IPR036661">
    <property type="entry name" value="Luciferase-like_sf"/>
</dbReference>
<evidence type="ECO:0000256" key="2">
    <source>
        <dbReference type="ARBA" id="ARBA00022643"/>
    </source>
</evidence>
<dbReference type="NCBIfam" id="TIGR03619">
    <property type="entry name" value="F420_Rv2161c"/>
    <property type="match status" value="1"/>
</dbReference>
<proteinExistence type="predicted"/>